<evidence type="ECO:0000259" key="1">
    <source>
        <dbReference type="Pfam" id="PF00931"/>
    </source>
</evidence>
<feature type="domain" description="NB-ARC" evidence="1">
    <location>
        <begin position="1"/>
        <end position="62"/>
    </location>
</feature>
<dbReference type="Pfam" id="PF00931">
    <property type="entry name" value="NB-ARC"/>
    <property type="match status" value="1"/>
</dbReference>
<dbReference type="Gene3D" id="3.40.50.300">
    <property type="entry name" value="P-loop containing nucleotide triphosphate hydrolases"/>
    <property type="match status" value="1"/>
</dbReference>
<name>A0AAD4UTU9_PRUDU</name>
<protein>
    <recommendedName>
        <fullName evidence="1">NB-ARC domain-containing protein</fullName>
    </recommendedName>
</protein>
<dbReference type="AlphaFoldDB" id="A0AAD4UTU9"/>
<organism evidence="2 3">
    <name type="scientific">Prunus dulcis</name>
    <name type="common">Almond</name>
    <name type="synonym">Amygdalus dulcis</name>
    <dbReference type="NCBI Taxonomy" id="3755"/>
    <lineage>
        <taxon>Eukaryota</taxon>
        <taxon>Viridiplantae</taxon>
        <taxon>Streptophyta</taxon>
        <taxon>Embryophyta</taxon>
        <taxon>Tracheophyta</taxon>
        <taxon>Spermatophyta</taxon>
        <taxon>Magnoliopsida</taxon>
        <taxon>eudicotyledons</taxon>
        <taxon>Gunneridae</taxon>
        <taxon>Pentapetalae</taxon>
        <taxon>rosids</taxon>
        <taxon>fabids</taxon>
        <taxon>Rosales</taxon>
        <taxon>Rosaceae</taxon>
        <taxon>Amygdaloideae</taxon>
        <taxon>Amygdaleae</taxon>
        <taxon>Prunus</taxon>
    </lineage>
</organism>
<dbReference type="InterPro" id="IPR027417">
    <property type="entry name" value="P-loop_NTPase"/>
</dbReference>
<accession>A0AAD4UTU9</accession>
<dbReference type="GO" id="GO:0043531">
    <property type="term" value="F:ADP binding"/>
    <property type="evidence" value="ECO:0007669"/>
    <property type="project" value="InterPro"/>
</dbReference>
<dbReference type="Proteomes" id="UP001054821">
    <property type="component" value="Chromosome 8"/>
</dbReference>
<dbReference type="SUPFAM" id="SSF52540">
    <property type="entry name" value="P-loop containing nucleoside triphosphate hydrolases"/>
    <property type="match status" value="1"/>
</dbReference>
<proteinExistence type="predicted"/>
<keyword evidence="3" id="KW-1185">Reference proteome</keyword>
<reference evidence="2 3" key="1">
    <citation type="journal article" date="2022" name="G3 (Bethesda)">
        <title>Whole-genome sequence and methylome profiling of the almond [Prunus dulcis (Mill.) D.A. Webb] cultivar 'Nonpareil'.</title>
        <authorList>
            <person name="D'Amico-Willman K.M."/>
            <person name="Ouma W.Z."/>
            <person name="Meulia T."/>
            <person name="Sideli G.M."/>
            <person name="Gradziel T.M."/>
            <person name="Fresnedo-Ramirez J."/>
        </authorList>
    </citation>
    <scope>NUCLEOTIDE SEQUENCE [LARGE SCALE GENOMIC DNA]</scope>
    <source>
        <strain evidence="2">Clone GOH B32 T37-40</strain>
    </source>
</reference>
<sequence length="96" mass="10850">MGGSGKTTLVAKTFKSVKRHFSCYAWITVSQSYVIEDLFRSLIKEVHQATKEEVPAAADLNSMIHAQQPIEPGSDTMLEFYGLKFINMDRPFAEKH</sequence>
<dbReference type="InterPro" id="IPR002182">
    <property type="entry name" value="NB-ARC"/>
</dbReference>
<gene>
    <name evidence="2" type="ORF">L3X38_040875</name>
</gene>
<evidence type="ECO:0000313" key="2">
    <source>
        <dbReference type="EMBL" id="KAI5311702.1"/>
    </source>
</evidence>
<evidence type="ECO:0000313" key="3">
    <source>
        <dbReference type="Proteomes" id="UP001054821"/>
    </source>
</evidence>
<dbReference type="EMBL" id="JAJFAZ020000008">
    <property type="protein sequence ID" value="KAI5311702.1"/>
    <property type="molecule type" value="Genomic_DNA"/>
</dbReference>
<comment type="caution">
    <text evidence="2">The sequence shown here is derived from an EMBL/GenBank/DDBJ whole genome shotgun (WGS) entry which is preliminary data.</text>
</comment>